<feature type="active site" evidence="10">
    <location>
        <position position="141"/>
    </location>
</feature>
<evidence type="ECO:0000256" key="7">
    <source>
        <dbReference type="ARBA" id="ARBA00022840"/>
    </source>
</evidence>
<evidence type="ECO:0000256" key="5">
    <source>
        <dbReference type="ARBA" id="ARBA00022741"/>
    </source>
</evidence>
<dbReference type="Proteomes" id="UP000198238">
    <property type="component" value="Chromosome"/>
</dbReference>
<comment type="function">
    <text evidence="10">Catalyzes the phosphorylation of the position 2 hydroxy group of 4-diphosphocytidyl-2C-methyl-D-erythritol.</text>
</comment>
<keyword evidence="8 10" id="KW-0414">Isoprene biosynthesis</keyword>
<evidence type="ECO:0000256" key="8">
    <source>
        <dbReference type="ARBA" id="ARBA00023229"/>
    </source>
</evidence>
<dbReference type="EMBL" id="CP022278">
    <property type="protein sequence ID" value="ASK28559.1"/>
    <property type="molecule type" value="Genomic_DNA"/>
</dbReference>
<comment type="similarity">
    <text evidence="1 10">Belongs to the GHMP kinase family. IspE subfamily.</text>
</comment>
<dbReference type="SUPFAM" id="SSF54211">
    <property type="entry name" value="Ribosomal protein S5 domain 2-like"/>
    <property type="match status" value="1"/>
</dbReference>
<keyword evidence="14" id="KW-1185">Reference proteome</keyword>
<feature type="domain" description="GHMP kinase C-terminal" evidence="12">
    <location>
        <begin position="209"/>
        <end position="267"/>
    </location>
</feature>
<dbReference type="GO" id="GO:0016114">
    <property type="term" value="P:terpenoid biosynthetic process"/>
    <property type="evidence" value="ECO:0007669"/>
    <property type="project" value="UniProtKB-UniRule"/>
</dbReference>
<dbReference type="NCBIfam" id="TIGR00154">
    <property type="entry name" value="ispE"/>
    <property type="match status" value="1"/>
</dbReference>
<dbReference type="SUPFAM" id="SSF55060">
    <property type="entry name" value="GHMP Kinase, C-terminal domain"/>
    <property type="match status" value="1"/>
</dbReference>
<feature type="domain" description="GHMP kinase N-terminal" evidence="11">
    <location>
        <begin position="72"/>
        <end position="149"/>
    </location>
</feature>
<evidence type="ECO:0000256" key="1">
    <source>
        <dbReference type="ARBA" id="ARBA00009684"/>
    </source>
</evidence>
<protein>
    <recommendedName>
        <fullName evidence="3 10">4-diphosphocytidyl-2-C-methyl-D-erythritol kinase</fullName>
        <shortName evidence="10">CMK</shortName>
        <ecNumber evidence="2 10">2.7.1.148</ecNumber>
    </recommendedName>
    <alternativeName>
        <fullName evidence="9 10">4-(cytidine-5'-diphospho)-2-C-methyl-D-erythritol kinase</fullName>
    </alternativeName>
</protein>
<dbReference type="InterPro" id="IPR006204">
    <property type="entry name" value="GHMP_kinase_N_dom"/>
</dbReference>
<keyword evidence="7 10" id="KW-0067">ATP-binding</keyword>
<dbReference type="EC" id="2.7.1.148" evidence="2 10"/>
<dbReference type="InterPro" id="IPR004424">
    <property type="entry name" value="IspE"/>
</dbReference>
<dbReference type="Gene3D" id="3.30.230.10">
    <property type="match status" value="1"/>
</dbReference>
<keyword evidence="4 10" id="KW-0808">Transferase</keyword>
<proteinExistence type="inferred from homology"/>
<dbReference type="UniPathway" id="UPA00056">
    <property type="reaction ID" value="UER00094"/>
</dbReference>
<dbReference type="Pfam" id="PF08544">
    <property type="entry name" value="GHMP_kinases_C"/>
    <property type="match status" value="1"/>
</dbReference>
<dbReference type="KEGG" id="nei:BG910_10740"/>
<evidence type="ECO:0000256" key="9">
    <source>
        <dbReference type="ARBA" id="ARBA00032554"/>
    </source>
</evidence>
<dbReference type="InterPro" id="IPR036554">
    <property type="entry name" value="GHMP_kinase_C_sf"/>
</dbReference>
<dbReference type="AlphaFoldDB" id="A0A220S4X0"/>
<dbReference type="HAMAP" id="MF_00061">
    <property type="entry name" value="IspE"/>
    <property type="match status" value="1"/>
</dbReference>
<evidence type="ECO:0000259" key="11">
    <source>
        <dbReference type="Pfam" id="PF00288"/>
    </source>
</evidence>
<sequence>MADIPGKALPFPAPAKLNLDLRITRRREDGYHELESIFCLIGLYDTVYFSLRDDGKIIMHTPVEGITSEQDLAYRAADLLQTASGTKSGVEIWLDKNIPTGGGLGGGSSDAATVLMALNALWKCGFDRQALMDLGVKLGADVPFFIFGRSAFAKGIGEKLTEIDVPKQWYVVVKPPVHVATGKIFSHPRLTRNSKPSIMPSFQTLQPFQNDMQAVVFEEYPEVWQAYLDLSAYGNALMTGSGACVFVSAESKEKAENIYRQVSEKYEAYCIEGLGVHPLFHIDEKVGESSSG</sequence>
<dbReference type="InterPro" id="IPR020568">
    <property type="entry name" value="Ribosomal_Su5_D2-typ_SF"/>
</dbReference>
<evidence type="ECO:0000256" key="2">
    <source>
        <dbReference type="ARBA" id="ARBA00012052"/>
    </source>
</evidence>
<dbReference type="InterPro" id="IPR014721">
    <property type="entry name" value="Ribsml_uS5_D2-typ_fold_subgr"/>
</dbReference>
<accession>A0A220S4X0</accession>
<feature type="active site" evidence="10">
    <location>
        <position position="16"/>
    </location>
</feature>
<evidence type="ECO:0000313" key="13">
    <source>
        <dbReference type="EMBL" id="ASK28559.1"/>
    </source>
</evidence>
<dbReference type="GO" id="GO:0019288">
    <property type="term" value="P:isopentenyl diphosphate biosynthetic process, methylerythritol 4-phosphate pathway"/>
    <property type="evidence" value="ECO:0007669"/>
    <property type="project" value="UniProtKB-UniRule"/>
</dbReference>
<dbReference type="PIRSF" id="PIRSF010376">
    <property type="entry name" value="IspE"/>
    <property type="match status" value="1"/>
</dbReference>
<dbReference type="PANTHER" id="PTHR43527:SF2">
    <property type="entry name" value="4-DIPHOSPHOCYTIDYL-2-C-METHYL-D-ERYTHRITOL KINASE, CHLOROPLASTIC"/>
    <property type="match status" value="1"/>
</dbReference>
<name>A0A220S4X0_9NEIS</name>
<dbReference type="GO" id="GO:0050515">
    <property type="term" value="F:4-(cytidine 5'-diphospho)-2-C-methyl-D-erythritol kinase activity"/>
    <property type="evidence" value="ECO:0007669"/>
    <property type="project" value="UniProtKB-UniRule"/>
</dbReference>
<evidence type="ECO:0000256" key="4">
    <source>
        <dbReference type="ARBA" id="ARBA00022679"/>
    </source>
</evidence>
<evidence type="ECO:0000259" key="12">
    <source>
        <dbReference type="Pfam" id="PF08544"/>
    </source>
</evidence>
<reference evidence="13 14" key="1">
    <citation type="submission" date="2017-06" db="EMBL/GenBank/DDBJ databases">
        <title>Neisseria chenwenguii sp. nov., isolated from the intestinal contents of Tibetan Plateau Pika in Yushu, Qinghai Province, China.</title>
        <authorList>
            <person name="Zhang G."/>
        </authorList>
    </citation>
    <scope>NUCLEOTIDE SEQUENCE [LARGE SCALE GENOMIC DNA]</scope>
    <source>
        <strain evidence="13 14">10023</strain>
    </source>
</reference>
<keyword evidence="5 10" id="KW-0547">Nucleotide-binding</keyword>
<dbReference type="Pfam" id="PF00288">
    <property type="entry name" value="GHMP_kinases_N"/>
    <property type="match status" value="1"/>
</dbReference>
<gene>
    <name evidence="10" type="primary">ispE</name>
    <name evidence="13" type="ORF">BG910_10740</name>
</gene>
<evidence type="ECO:0000256" key="10">
    <source>
        <dbReference type="HAMAP-Rule" id="MF_00061"/>
    </source>
</evidence>
<evidence type="ECO:0000256" key="6">
    <source>
        <dbReference type="ARBA" id="ARBA00022777"/>
    </source>
</evidence>
<comment type="catalytic activity">
    <reaction evidence="10">
        <text>4-CDP-2-C-methyl-D-erythritol + ATP = 4-CDP-2-C-methyl-D-erythritol 2-phosphate + ADP + H(+)</text>
        <dbReference type="Rhea" id="RHEA:18437"/>
        <dbReference type="ChEBI" id="CHEBI:15378"/>
        <dbReference type="ChEBI" id="CHEBI:30616"/>
        <dbReference type="ChEBI" id="CHEBI:57823"/>
        <dbReference type="ChEBI" id="CHEBI:57919"/>
        <dbReference type="ChEBI" id="CHEBI:456216"/>
        <dbReference type="EC" id="2.7.1.148"/>
    </reaction>
</comment>
<dbReference type="PANTHER" id="PTHR43527">
    <property type="entry name" value="4-DIPHOSPHOCYTIDYL-2-C-METHYL-D-ERYTHRITOL KINASE, CHLOROPLASTIC"/>
    <property type="match status" value="1"/>
</dbReference>
<keyword evidence="6 10" id="KW-0418">Kinase</keyword>
<feature type="binding site" evidence="10">
    <location>
        <begin position="99"/>
        <end position="109"/>
    </location>
    <ligand>
        <name>ATP</name>
        <dbReference type="ChEBI" id="CHEBI:30616"/>
    </ligand>
</feature>
<dbReference type="Gene3D" id="3.30.70.890">
    <property type="entry name" value="GHMP kinase, C-terminal domain"/>
    <property type="match status" value="1"/>
</dbReference>
<comment type="pathway">
    <text evidence="10">Isoprenoid biosynthesis; isopentenyl diphosphate biosynthesis via DXP pathway; isopentenyl diphosphate from 1-deoxy-D-xylulose 5-phosphate: step 3/6.</text>
</comment>
<organism evidence="13 14">
    <name type="scientific">Neisseria chenwenguii</name>
    <dbReference type="NCBI Taxonomy" id="1853278"/>
    <lineage>
        <taxon>Bacteria</taxon>
        <taxon>Pseudomonadati</taxon>
        <taxon>Pseudomonadota</taxon>
        <taxon>Betaproteobacteria</taxon>
        <taxon>Neisseriales</taxon>
        <taxon>Neisseriaceae</taxon>
        <taxon>Neisseria</taxon>
    </lineage>
</organism>
<dbReference type="GO" id="GO:0005524">
    <property type="term" value="F:ATP binding"/>
    <property type="evidence" value="ECO:0007669"/>
    <property type="project" value="UniProtKB-UniRule"/>
</dbReference>
<evidence type="ECO:0000256" key="3">
    <source>
        <dbReference type="ARBA" id="ARBA00017473"/>
    </source>
</evidence>
<dbReference type="InterPro" id="IPR013750">
    <property type="entry name" value="GHMP_kinase_C_dom"/>
</dbReference>
<evidence type="ECO:0000313" key="14">
    <source>
        <dbReference type="Proteomes" id="UP000198238"/>
    </source>
</evidence>